<dbReference type="Pfam" id="PF13456">
    <property type="entry name" value="RVT_3"/>
    <property type="match status" value="1"/>
</dbReference>
<dbReference type="Gene3D" id="3.30.420.10">
    <property type="entry name" value="Ribonuclease H-like superfamily/Ribonuclease H"/>
    <property type="match status" value="1"/>
</dbReference>
<dbReference type="InterPro" id="IPR002156">
    <property type="entry name" value="RNaseH_domain"/>
</dbReference>
<dbReference type="GO" id="GO:0004523">
    <property type="term" value="F:RNA-DNA hybrid ribonuclease activity"/>
    <property type="evidence" value="ECO:0007669"/>
    <property type="project" value="InterPro"/>
</dbReference>
<dbReference type="PANTHER" id="PTHR47723">
    <property type="entry name" value="OS05G0353850 PROTEIN"/>
    <property type="match status" value="1"/>
</dbReference>
<keyword evidence="3" id="KW-1185">Reference proteome</keyword>
<protein>
    <recommendedName>
        <fullName evidence="1">RNase H type-1 domain-containing protein</fullName>
    </recommendedName>
</protein>
<dbReference type="InterPro" id="IPR036397">
    <property type="entry name" value="RNaseH_sf"/>
</dbReference>
<proteinExistence type="predicted"/>
<organism evidence="2 3">
    <name type="scientific">Solanum verrucosum</name>
    <dbReference type="NCBI Taxonomy" id="315347"/>
    <lineage>
        <taxon>Eukaryota</taxon>
        <taxon>Viridiplantae</taxon>
        <taxon>Streptophyta</taxon>
        <taxon>Embryophyta</taxon>
        <taxon>Tracheophyta</taxon>
        <taxon>Spermatophyta</taxon>
        <taxon>Magnoliopsida</taxon>
        <taxon>eudicotyledons</taxon>
        <taxon>Gunneridae</taxon>
        <taxon>Pentapetalae</taxon>
        <taxon>asterids</taxon>
        <taxon>lamiids</taxon>
        <taxon>Solanales</taxon>
        <taxon>Solanaceae</taxon>
        <taxon>Solanoideae</taxon>
        <taxon>Solaneae</taxon>
        <taxon>Solanum</taxon>
    </lineage>
</organism>
<dbReference type="Proteomes" id="UP001234989">
    <property type="component" value="Chromosome 5"/>
</dbReference>
<dbReference type="InterPro" id="IPR044730">
    <property type="entry name" value="RNase_H-like_dom_plant"/>
</dbReference>
<dbReference type="InterPro" id="IPR053151">
    <property type="entry name" value="RNase_H-like"/>
</dbReference>
<accession>A0AAF0QTA4</accession>
<name>A0AAF0QTA4_SOLVR</name>
<dbReference type="AlphaFoldDB" id="A0AAF0QTA4"/>
<dbReference type="GO" id="GO:0003676">
    <property type="term" value="F:nucleic acid binding"/>
    <property type="evidence" value="ECO:0007669"/>
    <property type="project" value="InterPro"/>
</dbReference>
<evidence type="ECO:0000313" key="2">
    <source>
        <dbReference type="EMBL" id="WMV29937.1"/>
    </source>
</evidence>
<dbReference type="EMBL" id="CP133616">
    <property type="protein sequence ID" value="WMV29937.1"/>
    <property type="molecule type" value="Genomic_DNA"/>
</dbReference>
<gene>
    <name evidence="2" type="ORF">MTR67_023322</name>
</gene>
<dbReference type="PANTHER" id="PTHR47723:SF19">
    <property type="entry name" value="POLYNUCLEOTIDYL TRANSFERASE, RIBONUCLEASE H-LIKE SUPERFAMILY PROTEIN"/>
    <property type="match status" value="1"/>
</dbReference>
<sequence>MKITFAEVYGSTAHNMAETVALETGIQWCVNNGIRNLEVEVDYKPLVDCFLILQDNPWILWDKMITIRNLLQRLDNWRLQHCFREGTKMANCLVNWGLQCPNRTWITHHHQFPSEARGELILNRMNVPSPRTIIKKNSFSLNRDLYRILTFVVP</sequence>
<feature type="domain" description="RNase H type-1" evidence="1">
    <location>
        <begin position="11"/>
        <end position="96"/>
    </location>
</feature>
<evidence type="ECO:0000259" key="1">
    <source>
        <dbReference type="Pfam" id="PF13456"/>
    </source>
</evidence>
<reference evidence="2" key="1">
    <citation type="submission" date="2023-08" db="EMBL/GenBank/DDBJ databases">
        <title>A de novo genome assembly of Solanum verrucosum Schlechtendal, a Mexican diploid species geographically isolated from the other diploid A-genome species in potato relatives.</title>
        <authorList>
            <person name="Hosaka K."/>
        </authorList>
    </citation>
    <scope>NUCLEOTIDE SEQUENCE</scope>
    <source>
        <tissue evidence="2">Young leaves</tissue>
    </source>
</reference>
<evidence type="ECO:0000313" key="3">
    <source>
        <dbReference type="Proteomes" id="UP001234989"/>
    </source>
</evidence>
<dbReference type="SUPFAM" id="SSF53098">
    <property type="entry name" value="Ribonuclease H-like"/>
    <property type="match status" value="1"/>
</dbReference>
<dbReference type="InterPro" id="IPR012337">
    <property type="entry name" value="RNaseH-like_sf"/>
</dbReference>
<dbReference type="CDD" id="cd06222">
    <property type="entry name" value="RNase_H_like"/>
    <property type="match status" value="1"/>
</dbReference>